<gene>
    <name evidence="9" type="ORF">DJ013_18235</name>
</gene>
<name>A0A2Z4GF46_9BACT</name>
<feature type="transmembrane region" description="Helical" evidence="6">
    <location>
        <begin position="341"/>
        <end position="366"/>
    </location>
</feature>
<accession>A0A2Z4GF46</accession>
<evidence type="ECO:0000256" key="5">
    <source>
        <dbReference type="ARBA" id="ARBA00023136"/>
    </source>
</evidence>
<keyword evidence="5 6" id="KW-0472">Membrane</keyword>
<feature type="transmembrane region" description="Helical" evidence="6">
    <location>
        <begin position="431"/>
        <end position="455"/>
    </location>
</feature>
<dbReference type="EMBL" id="CP029480">
    <property type="protein sequence ID" value="AWV99999.1"/>
    <property type="molecule type" value="Genomic_DNA"/>
</dbReference>
<dbReference type="GO" id="GO:0005886">
    <property type="term" value="C:plasma membrane"/>
    <property type="evidence" value="ECO:0007669"/>
    <property type="project" value="UniProtKB-SubCell"/>
</dbReference>
<organism evidence="9 10">
    <name type="scientific">Arcticibacterium luteifluviistationis</name>
    <dbReference type="NCBI Taxonomy" id="1784714"/>
    <lineage>
        <taxon>Bacteria</taxon>
        <taxon>Pseudomonadati</taxon>
        <taxon>Bacteroidota</taxon>
        <taxon>Cytophagia</taxon>
        <taxon>Cytophagales</taxon>
        <taxon>Leadbetterellaceae</taxon>
        <taxon>Arcticibacterium</taxon>
    </lineage>
</organism>
<dbReference type="PANTHER" id="PTHR30572">
    <property type="entry name" value="MEMBRANE COMPONENT OF TRANSPORTER-RELATED"/>
    <property type="match status" value="1"/>
</dbReference>
<dbReference type="Pfam" id="PF12704">
    <property type="entry name" value="MacB_PCD"/>
    <property type="match status" value="2"/>
</dbReference>
<feature type="transmembrane region" description="Helical" evidence="6">
    <location>
        <begin position="734"/>
        <end position="753"/>
    </location>
</feature>
<evidence type="ECO:0000256" key="1">
    <source>
        <dbReference type="ARBA" id="ARBA00004651"/>
    </source>
</evidence>
<dbReference type="GO" id="GO:0022857">
    <property type="term" value="F:transmembrane transporter activity"/>
    <property type="evidence" value="ECO:0007669"/>
    <property type="project" value="TreeGrafter"/>
</dbReference>
<evidence type="ECO:0000256" key="6">
    <source>
        <dbReference type="SAM" id="Phobius"/>
    </source>
</evidence>
<reference evidence="9 10" key="1">
    <citation type="submission" date="2018-05" db="EMBL/GenBank/DDBJ databases">
        <title>Complete genome sequence of Arcticibacterium luteifluviistationis SM1504T, a cytophagaceae bacterium isolated from Arctic surface seawater.</title>
        <authorList>
            <person name="Li Y."/>
            <person name="Qin Q.-L."/>
        </authorList>
    </citation>
    <scope>NUCLEOTIDE SEQUENCE [LARGE SCALE GENOMIC DNA]</scope>
    <source>
        <strain evidence="9 10">SM1504</strain>
    </source>
</reference>
<feature type="transmembrane region" description="Helical" evidence="6">
    <location>
        <begin position="386"/>
        <end position="410"/>
    </location>
</feature>
<dbReference type="RefSeq" id="WP_111373367.1">
    <property type="nucleotide sequence ID" value="NZ_CP029480.1"/>
</dbReference>
<feature type="transmembrane region" description="Helical" evidence="6">
    <location>
        <begin position="773"/>
        <end position="791"/>
    </location>
</feature>
<dbReference type="AlphaFoldDB" id="A0A2Z4GF46"/>
<feature type="domain" description="MacB-like periplasmic core" evidence="8">
    <location>
        <begin position="443"/>
        <end position="606"/>
    </location>
</feature>
<keyword evidence="3 6" id="KW-0812">Transmembrane</keyword>
<dbReference type="InterPro" id="IPR003838">
    <property type="entry name" value="ABC3_permease_C"/>
</dbReference>
<dbReference type="Pfam" id="PF02687">
    <property type="entry name" value="FtsX"/>
    <property type="match status" value="2"/>
</dbReference>
<keyword evidence="10" id="KW-1185">Reference proteome</keyword>
<feature type="domain" description="ABC3 transporter permease C-terminal" evidence="7">
    <location>
        <begin position="298"/>
        <end position="414"/>
    </location>
</feature>
<dbReference type="KEGG" id="als:DJ013_18235"/>
<dbReference type="OrthoDB" id="5933722at2"/>
<evidence type="ECO:0000256" key="2">
    <source>
        <dbReference type="ARBA" id="ARBA00022475"/>
    </source>
</evidence>
<dbReference type="InterPro" id="IPR050250">
    <property type="entry name" value="Macrolide_Exporter_MacB"/>
</dbReference>
<feature type="transmembrane region" description="Helical" evidence="6">
    <location>
        <begin position="291"/>
        <end position="320"/>
    </location>
</feature>
<keyword evidence="4 6" id="KW-1133">Transmembrane helix</keyword>
<evidence type="ECO:0000259" key="8">
    <source>
        <dbReference type="Pfam" id="PF12704"/>
    </source>
</evidence>
<sequence>MIKNYFKIAWRNIKNDKLFFGINMLGLTVAFLVAIVLFLSAHFEFSYDNFQANKEQIYKVYHKVNRPEKTELGTAMPYPNQPALKAEFSDEIKYASRILDGGMYLEKGDKHFDLDVNFVDEDYFEMFSFDMLKGSKKSALSQLNNIVLTQETAESVFGEANPIGETVMVNFGAGSVPFTVNGVTQNAPENSSIENQNLVRIETYPGYKAEKDNWNSKNHDLYIQLAEGINYVDFEKRLKPFTEKYYQEDISFAKESGYAGDKNGDIITTNLLPFSEVHFDQEVGNHPTDPYYPYILLAIAFLVILISSINFINLSIAKAFKRSKEVGMRKALGATRKQLIWQFWSEALITYCMAFLLALAAALVLIPEVNALLNGHLAFKQLFQASVLITVLLSFVLITALAGGYPALMVSKFETVAVLKGKVKSSMIKGGLRNSLIVVQFTISIGLIAATFVIWNQINHLQNKPLGFDKEHVISIPVGNSIDGYNLLNYYRNALAGESQIQSISGSDGNLGIGKDNSSMSSVFGFTQEDKNIQTNGLNVDFDYIETMGLDLIAGRGFDRKYATDSSEACIINEAMAKQLGGIEGLVGKRLDLDEGKTIIGIVKDYHFESLHKTVEPLTLFFNKPFGISYVLVRTLGDSPAKTMKLLEDKHQAYAPQAQFQASFLNENTNNQYKKEQKFAKIFVTAASIAILLSSIGLFAIALMVIKNRTKEIGVRKVLGADTHTLVSLMSKDFLTLVVVAICIASPIVYYTMNSWLEKFPYRVDVDWKVLTLSSFMAILIAFFTVAFHAIKAANMNPVKSLKSE</sequence>
<dbReference type="Proteomes" id="UP000249873">
    <property type="component" value="Chromosome"/>
</dbReference>
<evidence type="ECO:0000313" key="10">
    <source>
        <dbReference type="Proteomes" id="UP000249873"/>
    </source>
</evidence>
<evidence type="ECO:0000256" key="4">
    <source>
        <dbReference type="ARBA" id="ARBA00022989"/>
    </source>
</evidence>
<keyword evidence="2" id="KW-1003">Cell membrane</keyword>
<evidence type="ECO:0000256" key="3">
    <source>
        <dbReference type="ARBA" id="ARBA00022692"/>
    </source>
</evidence>
<comment type="subcellular location">
    <subcellularLocation>
        <location evidence="1">Cell membrane</location>
        <topology evidence="1">Multi-pass membrane protein</topology>
    </subcellularLocation>
</comment>
<feature type="transmembrane region" description="Helical" evidence="6">
    <location>
        <begin position="20"/>
        <end position="43"/>
    </location>
</feature>
<evidence type="ECO:0008006" key="11">
    <source>
        <dbReference type="Google" id="ProtNLM"/>
    </source>
</evidence>
<feature type="domain" description="MacB-like periplasmic core" evidence="8">
    <location>
        <begin position="21"/>
        <end position="239"/>
    </location>
</feature>
<feature type="domain" description="ABC3 transporter permease C-terminal" evidence="7">
    <location>
        <begin position="686"/>
        <end position="798"/>
    </location>
</feature>
<evidence type="ECO:0000259" key="7">
    <source>
        <dbReference type="Pfam" id="PF02687"/>
    </source>
</evidence>
<dbReference type="PANTHER" id="PTHR30572:SF18">
    <property type="entry name" value="ABC-TYPE MACROLIDE FAMILY EXPORT SYSTEM PERMEASE COMPONENT 2"/>
    <property type="match status" value="1"/>
</dbReference>
<proteinExistence type="predicted"/>
<feature type="transmembrane region" description="Helical" evidence="6">
    <location>
        <begin position="682"/>
        <end position="706"/>
    </location>
</feature>
<evidence type="ECO:0000313" key="9">
    <source>
        <dbReference type="EMBL" id="AWV99999.1"/>
    </source>
</evidence>
<dbReference type="InterPro" id="IPR025857">
    <property type="entry name" value="MacB_PCD"/>
</dbReference>
<protein>
    <recommendedName>
        <fullName evidence="11">ABC transporter permease</fullName>
    </recommendedName>
</protein>